<evidence type="ECO:0000313" key="3">
    <source>
        <dbReference type="EMBL" id="KIY62178.1"/>
    </source>
</evidence>
<feature type="signal peptide" evidence="2">
    <location>
        <begin position="1"/>
        <end position="15"/>
    </location>
</feature>
<dbReference type="EMBL" id="KN880815">
    <property type="protein sequence ID" value="KIY62178.1"/>
    <property type="molecule type" value="Genomic_DNA"/>
</dbReference>
<keyword evidence="1" id="KW-0472">Membrane</keyword>
<evidence type="ECO:0000256" key="2">
    <source>
        <dbReference type="SAM" id="SignalP"/>
    </source>
</evidence>
<name>A0A0D7AUZ5_9AGAR</name>
<reference evidence="3 4" key="1">
    <citation type="journal article" date="2015" name="Fungal Genet. Biol.">
        <title>Evolution of novel wood decay mechanisms in Agaricales revealed by the genome sequences of Fistulina hepatica and Cylindrobasidium torrendii.</title>
        <authorList>
            <person name="Floudas D."/>
            <person name="Held B.W."/>
            <person name="Riley R."/>
            <person name="Nagy L.G."/>
            <person name="Koehler G."/>
            <person name="Ransdell A.S."/>
            <person name="Younus H."/>
            <person name="Chow J."/>
            <person name="Chiniquy J."/>
            <person name="Lipzen A."/>
            <person name="Tritt A."/>
            <person name="Sun H."/>
            <person name="Haridas S."/>
            <person name="LaButti K."/>
            <person name="Ohm R.A."/>
            <person name="Kues U."/>
            <person name="Blanchette R.A."/>
            <person name="Grigoriev I.V."/>
            <person name="Minto R.E."/>
            <person name="Hibbett D.S."/>
        </authorList>
    </citation>
    <scope>NUCLEOTIDE SEQUENCE [LARGE SCALE GENOMIC DNA]</scope>
    <source>
        <strain evidence="3 4">FP15055 ss-10</strain>
    </source>
</reference>
<gene>
    <name evidence="3" type="ORF">CYLTODRAFT_494817</name>
</gene>
<dbReference type="STRING" id="1314674.A0A0D7AUZ5"/>
<keyword evidence="1" id="KW-0812">Transmembrane</keyword>
<keyword evidence="2" id="KW-0732">Signal</keyword>
<dbReference type="AlphaFoldDB" id="A0A0D7AUZ5"/>
<organism evidence="3 4">
    <name type="scientific">Cylindrobasidium torrendii FP15055 ss-10</name>
    <dbReference type="NCBI Taxonomy" id="1314674"/>
    <lineage>
        <taxon>Eukaryota</taxon>
        <taxon>Fungi</taxon>
        <taxon>Dikarya</taxon>
        <taxon>Basidiomycota</taxon>
        <taxon>Agaricomycotina</taxon>
        <taxon>Agaricomycetes</taxon>
        <taxon>Agaricomycetidae</taxon>
        <taxon>Agaricales</taxon>
        <taxon>Marasmiineae</taxon>
        <taxon>Physalacriaceae</taxon>
        <taxon>Cylindrobasidium</taxon>
    </lineage>
</organism>
<feature type="chain" id="PRO_5013334449" evidence="2">
    <location>
        <begin position="16"/>
        <end position="163"/>
    </location>
</feature>
<dbReference type="OrthoDB" id="2953532at2759"/>
<protein>
    <submittedName>
        <fullName evidence="3">Uncharacterized protein</fullName>
    </submittedName>
</protein>
<sequence>MLFAVLSFILLAALAFNITLGTSVIQASDLLNFPLEGNFASCAANCTTAQTAIDDGGSDATSICSAETASKVLSCQQCLFTSLLAANTLPPDPRMGSQPFLAAYGTSCAADANVTFTAPQTALALPPFWDGPTGIEVPLVGLVFVVGAGAFMGIGAIVLLSNM</sequence>
<evidence type="ECO:0000313" key="4">
    <source>
        <dbReference type="Proteomes" id="UP000054007"/>
    </source>
</evidence>
<accession>A0A0D7AUZ5</accession>
<evidence type="ECO:0000256" key="1">
    <source>
        <dbReference type="SAM" id="Phobius"/>
    </source>
</evidence>
<keyword evidence="4" id="KW-1185">Reference proteome</keyword>
<keyword evidence="1" id="KW-1133">Transmembrane helix</keyword>
<proteinExistence type="predicted"/>
<dbReference type="Proteomes" id="UP000054007">
    <property type="component" value="Unassembled WGS sequence"/>
</dbReference>
<feature type="transmembrane region" description="Helical" evidence="1">
    <location>
        <begin position="139"/>
        <end position="160"/>
    </location>
</feature>